<protein>
    <submittedName>
        <fullName evidence="6">TetR/AcrR family transcriptional regulator</fullName>
    </submittedName>
</protein>
<evidence type="ECO:0000256" key="3">
    <source>
        <dbReference type="ARBA" id="ARBA00023163"/>
    </source>
</evidence>
<dbReference type="RefSeq" id="WP_191039889.1">
    <property type="nucleotide sequence ID" value="NZ_JACXAA010000005.1"/>
</dbReference>
<dbReference type="InterPro" id="IPR001647">
    <property type="entry name" value="HTH_TetR"/>
</dbReference>
<accession>A0A927B282</accession>
<comment type="caution">
    <text evidence="6">The sequence shown here is derived from an EMBL/GenBank/DDBJ whole genome shotgun (WGS) entry which is preliminary data.</text>
</comment>
<feature type="DNA-binding region" description="H-T-H motif" evidence="4">
    <location>
        <begin position="32"/>
        <end position="51"/>
    </location>
</feature>
<dbReference type="GO" id="GO:0000976">
    <property type="term" value="F:transcription cis-regulatory region binding"/>
    <property type="evidence" value="ECO:0007669"/>
    <property type="project" value="TreeGrafter"/>
</dbReference>
<feature type="domain" description="HTH tetR-type" evidence="5">
    <location>
        <begin position="9"/>
        <end position="69"/>
    </location>
</feature>
<dbReference type="PRINTS" id="PR00455">
    <property type="entry name" value="HTHTETR"/>
</dbReference>
<dbReference type="GO" id="GO:0003700">
    <property type="term" value="F:DNA-binding transcription factor activity"/>
    <property type="evidence" value="ECO:0007669"/>
    <property type="project" value="TreeGrafter"/>
</dbReference>
<gene>
    <name evidence="6" type="ORF">IC230_15180</name>
</gene>
<dbReference type="Gene3D" id="1.10.357.10">
    <property type="entry name" value="Tetracycline Repressor, domain 2"/>
    <property type="match status" value="1"/>
</dbReference>
<evidence type="ECO:0000313" key="6">
    <source>
        <dbReference type="EMBL" id="MBD2754250.1"/>
    </source>
</evidence>
<dbReference type="Proteomes" id="UP000653797">
    <property type="component" value="Unassembled WGS sequence"/>
</dbReference>
<dbReference type="PANTHER" id="PTHR30055">
    <property type="entry name" value="HTH-TYPE TRANSCRIPTIONAL REGULATOR RUTR"/>
    <property type="match status" value="1"/>
</dbReference>
<proteinExistence type="predicted"/>
<evidence type="ECO:0000256" key="2">
    <source>
        <dbReference type="ARBA" id="ARBA00023125"/>
    </source>
</evidence>
<organism evidence="6 7">
    <name type="scientific">Spirosoma validum</name>
    <dbReference type="NCBI Taxonomy" id="2771355"/>
    <lineage>
        <taxon>Bacteria</taxon>
        <taxon>Pseudomonadati</taxon>
        <taxon>Bacteroidota</taxon>
        <taxon>Cytophagia</taxon>
        <taxon>Cytophagales</taxon>
        <taxon>Cytophagaceae</taxon>
        <taxon>Spirosoma</taxon>
    </lineage>
</organism>
<dbReference type="InterPro" id="IPR050109">
    <property type="entry name" value="HTH-type_TetR-like_transc_reg"/>
</dbReference>
<dbReference type="SUPFAM" id="SSF46689">
    <property type="entry name" value="Homeodomain-like"/>
    <property type="match status" value="1"/>
</dbReference>
<sequence length="222" mass="24618">MEKNKRNRAATIERIIDALEEILTERGLEGTGINAIAERAAVSKVLIYRYFGGLEGLLEHYVSMGRLIPHYTPAWLKQIQPTQPRDLASIWSGQALQLFRQFRTSRAAREVLKATVKDNDPLADAVSKAQDAELTNLVNQLAFIKGGDHQATSAIILGALSYLTIQAQINRPMIGLDLRSEDGWQRIEEAVKVIYKALNQLAIDSPTVQLSIKPASVAVSTW</sequence>
<keyword evidence="7" id="KW-1185">Reference proteome</keyword>
<evidence type="ECO:0000259" key="5">
    <source>
        <dbReference type="PROSITE" id="PS50977"/>
    </source>
</evidence>
<evidence type="ECO:0000256" key="4">
    <source>
        <dbReference type="PROSITE-ProRule" id="PRU00335"/>
    </source>
</evidence>
<dbReference type="PROSITE" id="PS50977">
    <property type="entry name" value="HTH_TETR_2"/>
    <property type="match status" value="1"/>
</dbReference>
<dbReference type="Pfam" id="PF00440">
    <property type="entry name" value="TetR_N"/>
    <property type="match status" value="1"/>
</dbReference>
<keyword evidence="1" id="KW-0805">Transcription regulation</keyword>
<keyword evidence="2 4" id="KW-0238">DNA-binding</keyword>
<evidence type="ECO:0000256" key="1">
    <source>
        <dbReference type="ARBA" id="ARBA00023015"/>
    </source>
</evidence>
<name>A0A927B282_9BACT</name>
<reference evidence="6" key="1">
    <citation type="submission" date="2020-09" db="EMBL/GenBank/DDBJ databases">
        <authorList>
            <person name="Kim M.K."/>
        </authorList>
    </citation>
    <scope>NUCLEOTIDE SEQUENCE</scope>
    <source>
        <strain evidence="6">BT704</strain>
    </source>
</reference>
<evidence type="ECO:0000313" key="7">
    <source>
        <dbReference type="Proteomes" id="UP000653797"/>
    </source>
</evidence>
<dbReference type="InterPro" id="IPR009057">
    <property type="entry name" value="Homeodomain-like_sf"/>
</dbReference>
<dbReference type="PANTHER" id="PTHR30055:SF234">
    <property type="entry name" value="HTH-TYPE TRANSCRIPTIONAL REGULATOR BETI"/>
    <property type="match status" value="1"/>
</dbReference>
<dbReference type="AlphaFoldDB" id="A0A927B282"/>
<dbReference type="EMBL" id="JACXAA010000005">
    <property type="protein sequence ID" value="MBD2754250.1"/>
    <property type="molecule type" value="Genomic_DNA"/>
</dbReference>
<keyword evidence="3" id="KW-0804">Transcription</keyword>